<organism evidence="4 5">
    <name type="scientific">Linum trigynum</name>
    <dbReference type="NCBI Taxonomy" id="586398"/>
    <lineage>
        <taxon>Eukaryota</taxon>
        <taxon>Viridiplantae</taxon>
        <taxon>Streptophyta</taxon>
        <taxon>Embryophyta</taxon>
        <taxon>Tracheophyta</taxon>
        <taxon>Spermatophyta</taxon>
        <taxon>Magnoliopsida</taxon>
        <taxon>eudicotyledons</taxon>
        <taxon>Gunneridae</taxon>
        <taxon>Pentapetalae</taxon>
        <taxon>rosids</taxon>
        <taxon>fabids</taxon>
        <taxon>Malpighiales</taxon>
        <taxon>Linaceae</taxon>
        <taxon>Linum</taxon>
    </lineage>
</organism>
<dbReference type="GO" id="GO:0016559">
    <property type="term" value="P:peroxisome fission"/>
    <property type="evidence" value="ECO:0007669"/>
    <property type="project" value="InterPro"/>
</dbReference>
<evidence type="ECO:0000256" key="2">
    <source>
        <dbReference type="ARBA" id="ARBA00023140"/>
    </source>
</evidence>
<dbReference type="InterPro" id="IPR008733">
    <property type="entry name" value="PEX11"/>
</dbReference>
<accession>A0AAV2FNB8</accession>
<evidence type="ECO:0000313" key="4">
    <source>
        <dbReference type="EMBL" id="CAL1399851.1"/>
    </source>
</evidence>
<comment type="subcellular location">
    <subcellularLocation>
        <location evidence="3">Peroxisome membrane</location>
    </subcellularLocation>
</comment>
<keyword evidence="2" id="KW-0576">Peroxisome</keyword>
<proteinExistence type="predicted"/>
<sequence>MEAYLSKRDSVDKLLKISRYAAKIILSSSIIPETLILINRLRNFESSVGLNHKAFRLKKFVQDVTSPAPPTSTPDKN</sequence>
<evidence type="ECO:0000256" key="3">
    <source>
        <dbReference type="ARBA" id="ARBA00046271"/>
    </source>
</evidence>
<keyword evidence="5" id="KW-1185">Reference proteome</keyword>
<dbReference type="EMBL" id="OZ034820">
    <property type="protein sequence ID" value="CAL1399851.1"/>
    <property type="molecule type" value="Genomic_DNA"/>
</dbReference>
<dbReference type="GO" id="GO:0005778">
    <property type="term" value="C:peroxisomal membrane"/>
    <property type="evidence" value="ECO:0007669"/>
    <property type="project" value="UniProtKB-SubCell"/>
</dbReference>
<dbReference type="Proteomes" id="UP001497516">
    <property type="component" value="Chromosome 7"/>
</dbReference>
<evidence type="ECO:0000256" key="1">
    <source>
        <dbReference type="ARBA" id="ARBA00023136"/>
    </source>
</evidence>
<dbReference type="Pfam" id="PF05648">
    <property type="entry name" value="PEX11"/>
    <property type="match status" value="1"/>
</dbReference>
<protein>
    <submittedName>
        <fullName evidence="4">Uncharacterized protein</fullName>
    </submittedName>
</protein>
<name>A0AAV2FNB8_9ROSI</name>
<keyword evidence="1" id="KW-0472">Membrane</keyword>
<reference evidence="4 5" key="1">
    <citation type="submission" date="2024-04" db="EMBL/GenBank/DDBJ databases">
        <authorList>
            <person name="Fracassetti M."/>
        </authorList>
    </citation>
    <scope>NUCLEOTIDE SEQUENCE [LARGE SCALE GENOMIC DNA]</scope>
</reference>
<evidence type="ECO:0000313" key="5">
    <source>
        <dbReference type="Proteomes" id="UP001497516"/>
    </source>
</evidence>
<gene>
    <name evidence="4" type="ORF">LTRI10_LOCUS40016</name>
</gene>
<dbReference type="AlphaFoldDB" id="A0AAV2FNB8"/>